<evidence type="ECO:0000313" key="2">
    <source>
        <dbReference type="EMBL" id="PVA05571.1"/>
    </source>
</evidence>
<name>A0A2T7FTS9_9RHOB</name>
<keyword evidence="3" id="KW-1185">Reference proteome</keyword>
<protein>
    <recommendedName>
        <fullName evidence="4">DUF2244 domain-containing protein</fullName>
    </recommendedName>
</protein>
<feature type="transmembrane region" description="Helical" evidence="1">
    <location>
        <begin position="31"/>
        <end position="48"/>
    </location>
</feature>
<proteinExistence type="predicted"/>
<comment type="caution">
    <text evidence="2">The sequence shown here is derived from an EMBL/GenBank/DDBJ whole genome shotgun (WGS) entry which is preliminary data.</text>
</comment>
<evidence type="ECO:0000313" key="3">
    <source>
        <dbReference type="Proteomes" id="UP000244817"/>
    </source>
</evidence>
<feature type="transmembrane region" description="Helical" evidence="1">
    <location>
        <begin position="54"/>
        <end position="72"/>
    </location>
</feature>
<reference evidence="2 3" key="1">
    <citation type="submission" date="2018-04" db="EMBL/GenBank/DDBJ databases">
        <title>Pelagivirga bohaiensis gen. nov., sp. nov., a bacterium isolated from the Bohai Sea.</title>
        <authorList>
            <person name="Ji X."/>
        </authorList>
    </citation>
    <scope>NUCLEOTIDE SEQUENCE [LARGE SCALE GENOMIC DNA]</scope>
    <source>
        <strain evidence="2 3">BH-SD16</strain>
    </source>
</reference>
<accession>A0A2T7FTS9</accession>
<keyword evidence="1" id="KW-0472">Membrane</keyword>
<keyword evidence="1" id="KW-0812">Transmembrane</keyword>
<dbReference type="EMBL" id="QCYG01000009">
    <property type="protein sequence ID" value="PVA05571.1"/>
    <property type="molecule type" value="Genomic_DNA"/>
</dbReference>
<dbReference type="OrthoDB" id="7778719at2"/>
<sequence>MNLSSLLADPLRVLEKSDPVLEIENRPVRRATITMGGILLAVAMALAAMADGAVGTGLLVLAVTAFIGWMILDETVQLTQLRLDRPADQARLRVTGLKGRKEQNLRLSNVCRAETRIRYGKQANQETIELYLVGSEDDGIGETLIPLGRADTEDVIRIAALITDWLKGGKGGGQP</sequence>
<dbReference type="AlphaFoldDB" id="A0A2T7FTS9"/>
<keyword evidence="1" id="KW-1133">Transmembrane helix</keyword>
<evidence type="ECO:0000256" key="1">
    <source>
        <dbReference type="SAM" id="Phobius"/>
    </source>
</evidence>
<gene>
    <name evidence="2" type="ORF">DC363_13880</name>
</gene>
<organism evidence="2 3">
    <name type="scientific">Thalassorhabdomicrobium marinisediminis</name>
    <dbReference type="NCBI Taxonomy" id="2170577"/>
    <lineage>
        <taxon>Bacteria</taxon>
        <taxon>Pseudomonadati</taxon>
        <taxon>Pseudomonadota</taxon>
        <taxon>Alphaproteobacteria</taxon>
        <taxon>Rhodobacterales</taxon>
        <taxon>Paracoccaceae</taxon>
        <taxon>Thalassorhabdomicrobium</taxon>
    </lineage>
</organism>
<dbReference type="Proteomes" id="UP000244817">
    <property type="component" value="Unassembled WGS sequence"/>
</dbReference>
<dbReference type="RefSeq" id="WP_108641771.1">
    <property type="nucleotide sequence ID" value="NZ_QCYG01000009.1"/>
</dbReference>
<evidence type="ECO:0008006" key="4">
    <source>
        <dbReference type="Google" id="ProtNLM"/>
    </source>
</evidence>